<dbReference type="InterPro" id="IPR001387">
    <property type="entry name" value="Cro/C1-type_HTH"/>
</dbReference>
<protein>
    <submittedName>
        <fullName evidence="5">S24_LexA-like domain containing protein</fullName>
    </submittedName>
</protein>
<dbReference type="SUPFAM" id="SSF51306">
    <property type="entry name" value="LexA/Signal peptidase"/>
    <property type="match status" value="1"/>
</dbReference>
<dbReference type="InterPro" id="IPR010982">
    <property type="entry name" value="Lambda_DNA-bd_dom_sf"/>
</dbReference>
<dbReference type="Pfam" id="PF00717">
    <property type="entry name" value="Peptidase_S24"/>
    <property type="match status" value="1"/>
</dbReference>
<evidence type="ECO:0000256" key="2">
    <source>
        <dbReference type="ARBA" id="ARBA00023125"/>
    </source>
</evidence>
<dbReference type="CDD" id="cd00093">
    <property type="entry name" value="HTH_XRE"/>
    <property type="match status" value="1"/>
</dbReference>
<gene>
    <name evidence="5" type="ORF">UFOVP13_30</name>
</gene>
<dbReference type="SUPFAM" id="SSF47413">
    <property type="entry name" value="lambda repressor-like DNA-binding domains"/>
    <property type="match status" value="1"/>
</dbReference>
<reference evidence="5" key="1">
    <citation type="submission" date="2020-04" db="EMBL/GenBank/DDBJ databases">
        <authorList>
            <person name="Chiriac C."/>
            <person name="Salcher M."/>
            <person name="Ghai R."/>
            <person name="Kavagutti S V."/>
        </authorList>
    </citation>
    <scope>NUCLEOTIDE SEQUENCE</scope>
</reference>
<keyword evidence="2" id="KW-0238">DNA-binding</keyword>
<feature type="domain" description="Peptidase S24/S26A/S26B/S26C" evidence="4">
    <location>
        <begin position="107"/>
        <end position="212"/>
    </location>
</feature>
<dbReference type="InterPro" id="IPR036286">
    <property type="entry name" value="LexA/Signal_pep-like_sf"/>
</dbReference>
<evidence type="ECO:0000256" key="3">
    <source>
        <dbReference type="ARBA" id="ARBA00023163"/>
    </source>
</evidence>
<name>A0A6J5KJN2_9CAUD</name>
<accession>A0A6J5KJN2</accession>
<keyword evidence="1" id="KW-0805">Transcription regulation</keyword>
<dbReference type="PANTHER" id="PTHR40661:SF3">
    <property type="entry name" value="FELS-1 PROPHAGE TRANSCRIPTIONAL REGULATOR"/>
    <property type="match status" value="1"/>
</dbReference>
<dbReference type="InterPro" id="IPR015927">
    <property type="entry name" value="Peptidase_S24_S26A/B/C"/>
</dbReference>
<dbReference type="InterPro" id="IPR039418">
    <property type="entry name" value="LexA-like"/>
</dbReference>
<dbReference type="EMBL" id="LR796145">
    <property type="protein sequence ID" value="CAB4121336.1"/>
    <property type="molecule type" value="Genomic_DNA"/>
</dbReference>
<sequence>MTTEFGKRLKKAREFAGLTQVQLARDTATPLSTLASAESEGSGSSHAVLWADRCGIDPMWLTTGKGKMNPSKMEVIKSKTSEITIPQFNAAGSMGNGLVMRDQSGIIESWRVSPDWLTKNVKAHSSVSNLCIVTGFGDSMRPMFNSGDPLLVDIGVKSVEFDAIYFFRVGDEGFIKRLQRIPGDGIRAISENKGYDSWTIKPNMDFEVFGRVLKVWCSEDF</sequence>
<evidence type="ECO:0000256" key="1">
    <source>
        <dbReference type="ARBA" id="ARBA00023015"/>
    </source>
</evidence>
<dbReference type="GO" id="GO:0003677">
    <property type="term" value="F:DNA binding"/>
    <property type="evidence" value="ECO:0007669"/>
    <property type="project" value="UniProtKB-KW"/>
</dbReference>
<evidence type="ECO:0000313" key="5">
    <source>
        <dbReference type="EMBL" id="CAB4121336.1"/>
    </source>
</evidence>
<keyword evidence="3" id="KW-0804">Transcription</keyword>
<dbReference type="PANTHER" id="PTHR40661">
    <property type="match status" value="1"/>
</dbReference>
<proteinExistence type="predicted"/>
<dbReference type="Gene3D" id="1.10.260.40">
    <property type="entry name" value="lambda repressor-like DNA-binding domains"/>
    <property type="match status" value="1"/>
</dbReference>
<organism evidence="5">
    <name type="scientific">uncultured Caudovirales phage</name>
    <dbReference type="NCBI Taxonomy" id="2100421"/>
    <lineage>
        <taxon>Viruses</taxon>
        <taxon>Duplodnaviria</taxon>
        <taxon>Heunggongvirae</taxon>
        <taxon>Uroviricota</taxon>
        <taxon>Caudoviricetes</taxon>
        <taxon>Peduoviridae</taxon>
        <taxon>Maltschvirus</taxon>
        <taxon>Maltschvirus maltsch</taxon>
    </lineage>
</organism>
<dbReference type="CDD" id="cd06529">
    <property type="entry name" value="S24_LexA-like"/>
    <property type="match status" value="1"/>
</dbReference>
<dbReference type="Gene3D" id="2.10.109.10">
    <property type="entry name" value="Umud Fragment, subunit A"/>
    <property type="match status" value="1"/>
</dbReference>
<evidence type="ECO:0000259" key="4">
    <source>
        <dbReference type="Pfam" id="PF00717"/>
    </source>
</evidence>